<protein>
    <submittedName>
        <fullName evidence="8">Bone morphogenetic protein 3</fullName>
    </submittedName>
</protein>
<dbReference type="PROSITE" id="PS00250">
    <property type="entry name" value="TGF_BETA_1"/>
    <property type="match status" value="1"/>
</dbReference>
<dbReference type="InterPro" id="IPR015615">
    <property type="entry name" value="TGF-beta-rel"/>
</dbReference>
<accession>A0A146L410</accession>
<evidence type="ECO:0000259" key="7">
    <source>
        <dbReference type="PROSITE" id="PS51362"/>
    </source>
</evidence>
<dbReference type="PANTHER" id="PTHR11848:SF119">
    <property type="entry name" value="TGF-BETA FAMILY PROFILE DOMAIN-CONTAINING PROTEIN"/>
    <property type="match status" value="1"/>
</dbReference>
<dbReference type="EMBL" id="GDHC01015348">
    <property type="protein sequence ID" value="JAQ03281.1"/>
    <property type="molecule type" value="Transcribed_RNA"/>
</dbReference>
<evidence type="ECO:0000256" key="5">
    <source>
        <dbReference type="ARBA" id="ARBA00023157"/>
    </source>
</evidence>
<name>A0A146L410_LYGHE</name>
<dbReference type="PANTHER" id="PTHR11848">
    <property type="entry name" value="TGF-BETA FAMILY"/>
    <property type="match status" value="1"/>
</dbReference>
<evidence type="ECO:0000256" key="4">
    <source>
        <dbReference type="ARBA" id="ARBA00023030"/>
    </source>
</evidence>
<dbReference type="Gene3D" id="2.10.90.10">
    <property type="entry name" value="Cystine-knot cytokines"/>
    <property type="match status" value="1"/>
</dbReference>
<comment type="similarity">
    <text evidence="2 6">Belongs to the TGF-beta family.</text>
</comment>
<sequence>FPAPAVRQTCETRSLYIHATYKYIRDLQTYTRLTIIRTDMGCLRFRSLLVSSVLSVSLVFSVHGGLRHESDTILQSLGLNSKPDVRKMNVSQEEFTKKMSMYLKRTRRSAEPRRFFTVRPEEVERRESGEELLKFRSEEWGEAEGATLKMLVVGASSVSVYQRNSDGSEALVNAKELSPDGSPLWVDSHIVPQENENGNSSRIVVRVICSPKCQVLEPVVNVISRIPGGRFKRQLDRFGRTDCEPTKRSKNKQNCCRHKMNVVFKQLKGYEYIVAPFNFDAGYCRGPCPFRFNEATHHASLQAVMNRYRKGVPRPCCAPKKLIPLDIITLDEDNPNKLKVIKWDNAQVIECACF</sequence>
<dbReference type="InterPro" id="IPR017948">
    <property type="entry name" value="TGFb_CS"/>
</dbReference>
<evidence type="ECO:0000256" key="3">
    <source>
        <dbReference type="ARBA" id="ARBA00022525"/>
    </source>
</evidence>
<dbReference type="GO" id="GO:0005615">
    <property type="term" value="C:extracellular space"/>
    <property type="evidence" value="ECO:0007669"/>
    <property type="project" value="TreeGrafter"/>
</dbReference>
<dbReference type="SMART" id="SM00204">
    <property type="entry name" value="TGFB"/>
    <property type="match status" value="1"/>
</dbReference>
<feature type="non-terminal residue" evidence="8">
    <location>
        <position position="1"/>
    </location>
</feature>
<keyword evidence="3" id="KW-0964">Secreted</keyword>
<feature type="domain" description="TGF-beta family profile" evidence="7">
    <location>
        <begin position="230"/>
        <end position="354"/>
    </location>
</feature>
<evidence type="ECO:0000256" key="6">
    <source>
        <dbReference type="RuleBase" id="RU000354"/>
    </source>
</evidence>
<comment type="subcellular location">
    <subcellularLocation>
        <location evidence="1">Secreted</location>
    </subcellularLocation>
</comment>
<keyword evidence="4 6" id="KW-0339">Growth factor</keyword>
<dbReference type="SUPFAM" id="SSF57501">
    <property type="entry name" value="Cystine-knot cytokines"/>
    <property type="match status" value="1"/>
</dbReference>
<evidence type="ECO:0000256" key="1">
    <source>
        <dbReference type="ARBA" id="ARBA00004613"/>
    </source>
</evidence>
<dbReference type="GO" id="GO:0005125">
    <property type="term" value="F:cytokine activity"/>
    <property type="evidence" value="ECO:0007669"/>
    <property type="project" value="TreeGrafter"/>
</dbReference>
<dbReference type="GO" id="GO:0008083">
    <property type="term" value="F:growth factor activity"/>
    <property type="evidence" value="ECO:0007669"/>
    <property type="project" value="UniProtKB-KW"/>
</dbReference>
<gene>
    <name evidence="8" type="primary">bmp3</name>
    <name evidence="8" type="ORF">g.9632</name>
</gene>
<evidence type="ECO:0000313" key="8">
    <source>
        <dbReference type="EMBL" id="JAQ03281.1"/>
    </source>
</evidence>
<evidence type="ECO:0000256" key="2">
    <source>
        <dbReference type="ARBA" id="ARBA00006656"/>
    </source>
</evidence>
<dbReference type="InterPro" id="IPR029034">
    <property type="entry name" value="Cystine-knot_cytokine"/>
</dbReference>
<reference evidence="8" key="1">
    <citation type="journal article" date="2016" name="Gigascience">
        <title>De novo construction of an expanded transcriptome assembly for the western tarnished plant bug, Lygus hesperus.</title>
        <authorList>
            <person name="Tassone E.E."/>
            <person name="Geib S.M."/>
            <person name="Hall B."/>
            <person name="Fabrick J.A."/>
            <person name="Brent C.S."/>
            <person name="Hull J.J."/>
        </authorList>
    </citation>
    <scope>NUCLEOTIDE SEQUENCE</scope>
</reference>
<dbReference type="InterPro" id="IPR001839">
    <property type="entry name" value="TGF-b_C"/>
</dbReference>
<organism evidence="8">
    <name type="scientific">Lygus hesperus</name>
    <name type="common">Western plant bug</name>
    <dbReference type="NCBI Taxonomy" id="30085"/>
    <lineage>
        <taxon>Eukaryota</taxon>
        <taxon>Metazoa</taxon>
        <taxon>Ecdysozoa</taxon>
        <taxon>Arthropoda</taxon>
        <taxon>Hexapoda</taxon>
        <taxon>Insecta</taxon>
        <taxon>Pterygota</taxon>
        <taxon>Neoptera</taxon>
        <taxon>Paraneoptera</taxon>
        <taxon>Hemiptera</taxon>
        <taxon>Heteroptera</taxon>
        <taxon>Panheteroptera</taxon>
        <taxon>Cimicomorpha</taxon>
        <taxon>Miridae</taxon>
        <taxon>Mirini</taxon>
        <taxon>Lygus</taxon>
    </lineage>
</organism>
<dbReference type="Pfam" id="PF00019">
    <property type="entry name" value="TGF_beta"/>
    <property type="match status" value="1"/>
</dbReference>
<proteinExistence type="inferred from homology"/>
<keyword evidence="5" id="KW-1015">Disulfide bond</keyword>
<dbReference type="AlphaFoldDB" id="A0A146L410"/>
<dbReference type="PROSITE" id="PS51362">
    <property type="entry name" value="TGF_BETA_2"/>
    <property type="match status" value="1"/>
</dbReference>